<evidence type="ECO:0000313" key="2">
    <source>
        <dbReference type="Proteomes" id="UP000199361"/>
    </source>
</evidence>
<organism evidence="1 2">
    <name type="scientific">Nonomuraea wenchangensis</name>
    <dbReference type="NCBI Taxonomy" id="568860"/>
    <lineage>
        <taxon>Bacteria</taxon>
        <taxon>Bacillati</taxon>
        <taxon>Actinomycetota</taxon>
        <taxon>Actinomycetes</taxon>
        <taxon>Streptosporangiales</taxon>
        <taxon>Streptosporangiaceae</taxon>
        <taxon>Nonomuraea</taxon>
    </lineage>
</organism>
<dbReference type="Proteomes" id="UP000199361">
    <property type="component" value="Unassembled WGS sequence"/>
</dbReference>
<proteinExistence type="predicted"/>
<keyword evidence="2" id="KW-1185">Reference proteome</keyword>
<sequence>MTWILPAAVVVPAGLIALGVLTARVIGAARALNREVARINQQFRLKADSRG</sequence>
<gene>
    <name evidence="1" type="ORF">SAMN05421811_110228</name>
</gene>
<reference evidence="1 2" key="1">
    <citation type="submission" date="2016-10" db="EMBL/GenBank/DDBJ databases">
        <authorList>
            <person name="de Groot N.N."/>
        </authorList>
    </citation>
    <scope>NUCLEOTIDE SEQUENCE [LARGE SCALE GENOMIC DNA]</scope>
    <source>
        <strain evidence="1 2">CGMCC 4.5598</strain>
    </source>
</reference>
<accession>A0A1I0KY66</accession>
<dbReference type="STRING" id="568860.SAMN05421811_110228"/>
<evidence type="ECO:0000313" key="1">
    <source>
        <dbReference type="EMBL" id="SEU31217.1"/>
    </source>
</evidence>
<dbReference type="RefSeq" id="WP_177240932.1">
    <property type="nucleotide sequence ID" value="NZ_FOHX01000010.1"/>
</dbReference>
<dbReference type="AlphaFoldDB" id="A0A1I0KY66"/>
<protein>
    <submittedName>
        <fullName evidence="1">Uncharacterized protein</fullName>
    </submittedName>
</protein>
<name>A0A1I0KY66_9ACTN</name>
<dbReference type="EMBL" id="FOHX01000010">
    <property type="protein sequence ID" value="SEU31217.1"/>
    <property type="molecule type" value="Genomic_DNA"/>
</dbReference>